<dbReference type="GO" id="GO:0004617">
    <property type="term" value="F:phosphoglycerate dehydrogenase activity"/>
    <property type="evidence" value="ECO:0007669"/>
    <property type="project" value="UniProtKB-EC"/>
</dbReference>
<evidence type="ECO:0000313" key="4">
    <source>
        <dbReference type="EMBL" id="CAA9373472.1"/>
    </source>
</evidence>
<dbReference type="GO" id="GO:0030267">
    <property type="term" value="F:glyoxylate reductase (NADPH) activity"/>
    <property type="evidence" value="ECO:0007669"/>
    <property type="project" value="TreeGrafter"/>
</dbReference>
<gene>
    <name evidence="4" type="ORF">AVDCRST_MAG75-300</name>
</gene>
<evidence type="ECO:0000256" key="1">
    <source>
        <dbReference type="ARBA" id="ARBA00023002"/>
    </source>
</evidence>
<evidence type="ECO:0000256" key="2">
    <source>
        <dbReference type="ARBA" id="ARBA00023027"/>
    </source>
</evidence>
<dbReference type="SUPFAM" id="SSF52283">
    <property type="entry name" value="Formate/glycerate dehydrogenase catalytic domain-like"/>
    <property type="match status" value="1"/>
</dbReference>
<name>A0A6J4N547_9ACTN</name>
<keyword evidence="1 4" id="KW-0560">Oxidoreductase</keyword>
<dbReference type="PANTHER" id="PTHR10996:SF178">
    <property type="entry name" value="2-HYDROXYACID DEHYDROGENASE YGL185C-RELATED"/>
    <property type="match status" value="1"/>
</dbReference>
<reference evidence="4" key="1">
    <citation type="submission" date="2020-02" db="EMBL/GenBank/DDBJ databases">
        <authorList>
            <person name="Meier V. D."/>
        </authorList>
    </citation>
    <scope>NUCLEOTIDE SEQUENCE</scope>
    <source>
        <strain evidence="4">AVDCRST_MAG75</strain>
    </source>
</reference>
<dbReference type="PANTHER" id="PTHR10996">
    <property type="entry name" value="2-HYDROXYACID DEHYDROGENASE-RELATED"/>
    <property type="match status" value="1"/>
</dbReference>
<proteinExistence type="predicted"/>
<dbReference type="AlphaFoldDB" id="A0A6J4N547"/>
<dbReference type="GO" id="GO:0051287">
    <property type="term" value="F:NAD binding"/>
    <property type="evidence" value="ECO:0007669"/>
    <property type="project" value="InterPro"/>
</dbReference>
<dbReference type="InterPro" id="IPR006140">
    <property type="entry name" value="D-isomer_DH_NAD-bd"/>
</dbReference>
<dbReference type="EC" id="1.1.1.95" evidence="4"/>
<dbReference type="Pfam" id="PF02826">
    <property type="entry name" value="2-Hacid_dh_C"/>
    <property type="match status" value="1"/>
</dbReference>
<dbReference type="Gene3D" id="3.40.50.720">
    <property type="entry name" value="NAD(P)-binding Rossmann-like Domain"/>
    <property type="match status" value="2"/>
</dbReference>
<feature type="domain" description="D-isomer specific 2-hydroxyacid dehydrogenase NAD-binding" evidence="3">
    <location>
        <begin position="121"/>
        <end position="297"/>
    </location>
</feature>
<dbReference type="GO" id="GO:0016618">
    <property type="term" value="F:hydroxypyruvate reductase [NAD(P)H] activity"/>
    <property type="evidence" value="ECO:0007669"/>
    <property type="project" value="TreeGrafter"/>
</dbReference>
<dbReference type="SUPFAM" id="SSF51735">
    <property type="entry name" value="NAD(P)-binding Rossmann-fold domains"/>
    <property type="match status" value="1"/>
</dbReference>
<evidence type="ECO:0000259" key="3">
    <source>
        <dbReference type="Pfam" id="PF02826"/>
    </source>
</evidence>
<dbReference type="InterPro" id="IPR050223">
    <property type="entry name" value="D-isomer_2-hydroxyacid_DH"/>
</dbReference>
<dbReference type="GO" id="GO:0005829">
    <property type="term" value="C:cytosol"/>
    <property type="evidence" value="ECO:0007669"/>
    <property type="project" value="TreeGrafter"/>
</dbReference>
<accession>A0A6J4N547</accession>
<dbReference type="EMBL" id="CADCUO010000020">
    <property type="protein sequence ID" value="CAA9373472.1"/>
    <property type="molecule type" value="Genomic_DNA"/>
</dbReference>
<dbReference type="InterPro" id="IPR036291">
    <property type="entry name" value="NAD(P)-bd_dom_sf"/>
</dbReference>
<sequence length="344" mass="37370">MSSVAETSARRTVILSPAPQPVDRIFTTGALARLRDAFTVIEVEPEAREEWEAALPTAFAIIGQPDLPRERLLKAPHLRALLNVEGNFYPNVDYPTCFERGIHVLGCGPAYAQAVAEYALGLSLDLARGISREDRAFRAGRERYLAAGNADAILLRHADVGFIGYGNLGRALHRLLIPFSPTLRVYDPWLPDAVVQDADAVPAILEETLQRSQFLFVLAAVTDANQHLLGADQLDQIPVGARLILVSRAAVVDYDALSERVAAGRLLAAVDVWPQEPVAAEDPWRGMEGVVLSAHRAGGIPAAFTQIGDMVLDDLSLIARGLPPVRMQIAARELVGRYRNRPAG</sequence>
<protein>
    <submittedName>
        <fullName evidence="4">D-3-phosphoglycerate dehydrogenase</fullName>
        <ecNumber evidence="4">1.1.1.95</ecNumber>
    </submittedName>
</protein>
<organism evidence="4">
    <name type="scientific">uncultured Propionibacteriaceae bacterium</name>
    <dbReference type="NCBI Taxonomy" id="257457"/>
    <lineage>
        <taxon>Bacteria</taxon>
        <taxon>Bacillati</taxon>
        <taxon>Actinomycetota</taxon>
        <taxon>Actinomycetes</taxon>
        <taxon>Propionibacteriales</taxon>
        <taxon>Propionibacteriaceae</taxon>
        <taxon>environmental samples</taxon>
    </lineage>
</organism>
<keyword evidence="2" id="KW-0520">NAD</keyword>